<name>A0A2H5P6E2_CITUN</name>
<comment type="caution">
    <text evidence="1">The sequence shown here is derived from an EMBL/GenBank/DDBJ whole genome shotgun (WGS) entry which is preliminary data.</text>
</comment>
<gene>
    <name evidence="1" type="ORF">CUMW_108090</name>
</gene>
<evidence type="ECO:0000313" key="2">
    <source>
        <dbReference type="Proteomes" id="UP000236630"/>
    </source>
</evidence>
<dbReference type="AlphaFoldDB" id="A0A2H5P6E2"/>
<organism evidence="1 2">
    <name type="scientific">Citrus unshiu</name>
    <name type="common">Satsuma mandarin</name>
    <name type="synonym">Citrus nobilis var. unshiu</name>
    <dbReference type="NCBI Taxonomy" id="55188"/>
    <lineage>
        <taxon>Eukaryota</taxon>
        <taxon>Viridiplantae</taxon>
        <taxon>Streptophyta</taxon>
        <taxon>Embryophyta</taxon>
        <taxon>Tracheophyta</taxon>
        <taxon>Spermatophyta</taxon>
        <taxon>Magnoliopsida</taxon>
        <taxon>eudicotyledons</taxon>
        <taxon>Gunneridae</taxon>
        <taxon>Pentapetalae</taxon>
        <taxon>rosids</taxon>
        <taxon>malvids</taxon>
        <taxon>Sapindales</taxon>
        <taxon>Rutaceae</taxon>
        <taxon>Aurantioideae</taxon>
        <taxon>Citrus</taxon>
    </lineage>
</organism>
<dbReference type="Proteomes" id="UP000236630">
    <property type="component" value="Unassembled WGS sequence"/>
</dbReference>
<dbReference type="EMBL" id="BDQV01000041">
    <property type="protein sequence ID" value="GAY47924.1"/>
    <property type="molecule type" value="Genomic_DNA"/>
</dbReference>
<protein>
    <submittedName>
        <fullName evidence="1">Uncharacterized protein</fullName>
    </submittedName>
</protein>
<sequence length="96" mass="10353">MFEAFSTAEKIGIKHFKLKTQLLVEAKATYDLGYSPGKVILQSIEASTSGYWIYGVGGSTVGDCYCFLHNSDNKDLSTPNFNSNYIGKSGSVGAGR</sequence>
<reference evidence="1 2" key="1">
    <citation type="journal article" date="2017" name="Front. Genet.">
        <title>Draft sequencing of the heterozygous diploid genome of Satsuma (Citrus unshiu Marc.) using a hybrid assembly approach.</title>
        <authorList>
            <person name="Shimizu T."/>
            <person name="Tanizawa Y."/>
            <person name="Mochizuki T."/>
            <person name="Nagasaki H."/>
            <person name="Yoshioka T."/>
            <person name="Toyoda A."/>
            <person name="Fujiyama A."/>
            <person name="Kaminuma E."/>
            <person name="Nakamura Y."/>
        </authorList>
    </citation>
    <scope>NUCLEOTIDE SEQUENCE [LARGE SCALE GENOMIC DNA]</scope>
    <source>
        <strain evidence="2">cv. Miyagawa wase</strain>
    </source>
</reference>
<evidence type="ECO:0000313" key="1">
    <source>
        <dbReference type="EMBL" id="GAY47924.1"/>
    </source>
</evidence>
<proteinExistence type="predicted"/>
<keyword evidence="2" id="KW-1185">Reference proteome</keyword>
<accession>A0A2H5P6E2</accession>